<proteinExistence type="predicted"/>
<evidence type="ECO:0000256" key="1">
    <source>
        <dbReference type="SAM" id="Phobius"/>
    </source>
</evidence>
<reference evidence="2 3" key="1">
    <citation type="submission" date="2020-08" db="EMBL/GenBank/DDBJ databases">
        <title>Genomic Encyclopedia of Type Strains, Phase IV (KMG-IV): sequencing the most valuable type-strain genomes for metagenomic binning, comparative biology and taxonomic classification.</title>
        <authorList>
            <person name="Goeker M."/>
        </authorList>
    </citation>
    <scope>NUCLEOTIDE SEQUENCE [LARGE SCALE GENOMIC DNA]</scope>
    <source>
        <strain evidence="2 3">DSM 105137</strain>
    </source>
</reference>
<keyword evidence="1" id="KW-1133">Transmembrane helix</keyword>
<name>A0A840EEZ4_9BACT</name>
<keyword evidence="1" id="KW-0812">Transmembrane</keyword>
<dbReference type="Proteomes" id="UP000576209">
    <property type="component" value="Unassembled WGS sequence"/>
</dbReference>
<protein>
    <submittedName>
        <fullName evidence="2">Uncharacterized protein</fullName>
    </submittedName>
</protein>
<dbReference type="AlphaFoldDB" id="A0A840EEZ4"/>
<keyword evidence="3" id="KW-1185">Reference proteome</keyword>
<gene>
    <name evidence="2" type="ORF">GGR28_003003</name>
</gene>
<feature type="transmembrane region" description="Helical" evidence="1">
    <location>
        <begin position="12"/>
        <end position="34"/>
    </location>
</feature>
<evidence type="ECO:0000313" key="3">
    <source>
        <dbReference type="Proteomes" id="UP000576209"/>
    </source>
</evidence>
<sequence>MKHSAEISADFLRIAFITFLALVLLSLFFIPTLANFF</sequence>
<dbReference type="EMBL" id="JACIFF010000008">
    <property type="protein sequence ID" value="MBB4080369.1"/>
    <property type="molecule type" value="Genomic_DNA"/>
</dbReference>
<evidence type="ECO:0000313" key="2">
    <source>
        <dbReference type="EMBL" id="MBB4080369.1"/>
    </source>
</evidence>
<keyword evidence="1" id="KW-0472">Membrane</keyword>
<organism evidence="2 3">
    <name type="scientific">Neolewinella aquimaris</name>
    <dbReference type="NCBI Taxonomy" id="1835722"/>
    <lineage>
        <taxon>Bacteria</taxon>
        <taxon>Pseudomonadati</taxon>
        <taxon>Bacteroidota</taxon>
        <taxon>Saprospiria</taxon>
        <taxon>Saprospirales</taxon>
        <taxon>Lewinellaceae</taxon>
        <taxon>Neolewinella</taxon>
    </lineage>
</organism>
<accession>A0A840EEZ4</accession>
<comment type="caution">
    <text evidence="2">The sequence shown here is derived from an EMBL/GenBank/DDBJ whole genome shotgun (WGS) entry which is preliminary data.</text>
</comment>